<evidence type="ECO:0008006" key="5">
    <source>
        <dbReference type="Google" id="ProtNLM"/>
    </source>
</evidence>
<dbReference type="AlphaFoldDB" id="A0A318V5Z7"/>
<name>A0A318V5Z7_9GAMM</name>
<gene>
    <name evidence="3" type="ORF">DFP75_101281</name>
</gene>
<accession>A0A318V5Z7</accession>
<sequence length="188" mass="20393">MESYFGVVMKYLIGLLCAVSLCVHAQTVERQPVEIIYGNQIIRSEHQVVLSSQEQVAVIPAEKAKMTLGPNVVITADGKGMSYLEENAIAEREQAIYDEVNKRTEEAPFTVLFTGNIPEDIQNKRLRMMPEIGIFGDQINADDRSSDKVVPDVGDFSPVGESAAPASARGAKGAPATDAEKLERLIGG</sequence>
<organism evidence="3 4">
    <name type="scientific">Marinomonas alcarazii</name>
    <dbReference type="NCBI Taxonomy" id="491949"/>
    <lineage>
        <taxon>Bacteria</taxon>
        <taxon>Pseudomonadati</taxon>
        <taxon>Pseudomonadota</taxon>
        <taxon>Gammaproteobacteria</taxon>
        <taxon>Oceanospirillales</taxon>
        <taxon>Oceanospirillaceae</taxon>
        <taxon>Marinomonas</taxon>
    </lineage>
</organism>
<reference evidence="3 4" key="1">
    <citation type="submission" date="2018-06" db="EMBL/GenBank/DDBJ databases">
        <title>Genomic Encyclopedia of Type Strains, Phase III (KMG-III): the genomes of soil and plant-associated and newly described type strains.</title>
        <authorList>
            <person name="Whitman W."/>
        </authorList>
    </citation>
    <scope>NUCLEOTIDE SEQUENCE [LARGE SCALE GENOMIC DNA]</scope>
    <source>
        <strain evidence="3 4">CECT 7730</strain>
    </source>
</reference>
<keyword evidence="2" id="KW-0732">Signal</keyword>
<feature type="compositionally biased region" description="Low complexity" evidence="1">
    <location>
        <begin position="162"/>
        <end position="176"/>
    </location>
</feature>
<comment type="caution">
    <text evidence="3">The sequence shown here is derived from an EMBL/GenBank/DDBJ whole genome shotgun (WGS) entry which is preliminary data.</text>
</comment>
<feature type="signal peptide" evidence="2">
    <location>
        <begin position="1"/>
        <end position="25"/>
    </location>
</feature>
<protein>
    <recommendedName>
        <fullName evidence="5">Lipopolysaccharide export system protein LptA</fullName>
    </recommendedName>
</protein>
<feature type="compositionally biased region" description="Basic and acidic residues" evidence="1">
    <location>
        <begin position="178"/>
        <end position="188"/>
    </location>
</feature>
<evidence type="ECO:0000256" key="2">
    <source>
        <dbReference type="SAM" id="SignalP"/>
    </source>
</evidence>
<dbReference type="Proteomes" id="UP000247551">
    <property type="component" value="Unassembled WGS sequence"/>
</dbReference>
<dbReference type="EMBL" id="QKLW01000001">
    <property type="protein sequence ID" value="PYF84256.1"/>
    <property type="molecule type" value="Genomic_DNA"/>
</dbReference>
<feature type="chain" id="PRO_5016326868" description="Lipopolysaccharide export system protein LptA" evidence="2">
    <location>
        <begin position="26"/>
        <end position="188"/>
    </location>
</feature>
<proteinExistence type="predicted"/>
<evidence type="ECO:0000313" key="4">
    <source>
        <dbReference type="Proteomes" id="UP000247551"/>
    </source>
</evidence>
<evidence type="ECO:0000313" key="3">
    <source>
        <dbReference type="EMBL" id="PYF84256.1"/>
    </source>
</evidence>
<feature type="region of interest" description="Disordered" evidence="1">
    <location>
        <begin position="143"/>
        <end position="188"/>
    </location>
</feature>
<keyword evidence="4" id="KW-1185">Reference proteome</keyword>
<evidence type="ECO:0000256" key="1">
    <source>
        <dbReference type="SAM" id="MobiDB-lite"/>
    </source>
</evidence>